<sequence length="1101" mass="116060">MPRPRRRRFRRGLVSLLVVLVLLLSGGFALLGVTGSFLRLPVWAVAEAESRLNQALAPAMPDAALALGGVEVGVDSDWIPRLRVEDLRLLHRDGSPMMILPEARIAFSLSALKQGQLRPSSLRLSGGRIDLVRERDGSLNLAFAGGQEARRIDSLTALFASIDAALALPGLSHLNRIDADALTMTLTDRRSGRIWDLGDGRLRLENRDEELRGEMGFSLLDKEGTPAQAQMTAITRKGESTARLSATVDRVKSGDLAALIPPLAPLAAIEGGAISGKLDAALAAEGITAMDAVLELGSGALRPTPASVPIPFDRASMTLAYDAARGRVNLTDFGVESTTLRLRASGHSYLVDEAGDILTGPLGARLPAAFLSQISISKMQVDPAGLFQQPVRFSQGALDLRIHLDPFQIDIGQVALVEADRRLSARGTISAGSEGWTASVDLALDSISHTDLLALWPVKLVMRTREWLEQNVLEGTLSDVKAALRIAPGKEPVLSLGYDFREADVRFLRTLPPIRAADGYATIEGMTYTMVVSRGSVTPPQGGVIDMAGSVFSVLDITRRPAQAEVLLRTSSSLTAALSLLDEPPFGFLAKAGRPVDLGQGQARIEATLRFPLVPRLQAQDVGFSVFGTVTDFASDRLVPGKVVAAPDLSLSADPRGLRISGPGTIGSVPFDVTFTQPFGKEAAPARVEGSVALSRATITEFGLGLPEVLARGDGQGMVTIDLPKGEPARLRLVSDLNRIAMDLPGTGWRKPAAATGRLEVAATLGKQPVIDRIVIEAPGLSARGRVTLRPDGGLDAADFPEVALGDWMTGAVRVAGRGAGRPVAITVTGGNVDIRRKPAAAGGGDGGDGMADIPLTLSLDRLRITESISLTRFRGEFSPRGGFNGTFSSLVNGQAAITGTVVPGRNGAAFRIRSDNAGGVLASAGVFASARGGQLDLSLLPRAQDGVYDGRADIRDFRVIDAPVLAELLNAVSVVGLLEQLNGSGLAFGQALGEFILTPEAVEITRGSAVGNSIGVSMAGVYGTETGALDLQGVVSPVYMLNGIGSVLTRRGEGLFGFNYRVRGTRERSLVSVNPLSILTPGMFRDLFRRDPPSLAEPKG</sequence>
<dbReference type="AlphaFoldDB" id="A0A6M1TWQ5"/>
<protein>
    <recommendedName>
        <fullName evidence="3">DUF3971 domain-containing protein</fullName>
    </recommendedName>
</protein>
<proteinExistence type="predicted"/>
<evidence type="ECO:0000313" key="2">
    <source>
        <dbReference type="Proteomes" id="UP000474758"/>
    </source>
</evidence>
<dbReference type="EMBL" id="JAALFE010000014">
    <property type="protein sequence ID" value="NGQ92097.1"/>
    <property type="molecule type" value="Genomic_DNA"/>
</dbReference>
<dbReference type="Proteomes" id="UP000474758">
    <property type="component" value="Unassembled WGS sequence"/>
</dbReference>
<name>A0A6M1TWQ5_9RHOB</name>
<evidence type="ECO:0008006" key="3">
    <source>
        <dbReference type="Google" id="ProtNLM"/>
    </source>
</evidence>
<comment type="caution">
    <text evidence="1">The sequence shown here is derived from an EMBL/GenBank/DDBJ whole genome shotgun (WGS) entry which is preliminary data.</text>
</comment>
<gene>
    <name evidence="1" type="ORF">G5V65_14435</name>
</gene>
<evidence type="ECO:0000313" key="1">
    <source>
        <dbReference type="EMBL" id="NGQ92097.1"/>
    </source>
</evidence>
<organism evidence="1 2">
    <name type="scientific">Paragemmobacter kunshanensis</name>
    <dbReference type="NCBI Taxonomy" id="2583234"/>
    <lineage>
        <taxon>Bacteria</taxon>
        <taxon>Pseudomonadati</taxon>
        <taxon>Pseudomonadota</taxon>
        <taxon>Alphaproteobacteria</taxon>
        <taxon>Rhodobacterales</taxon>
        <taxon>Paracoccaceae</taxon>
        <taxon>Paragemmobacter</taxon>
    </lineage>
</organism>
<accession>A0A6M1TWQ5</accession>
<keyword evidence="2" id="KW-1185">Reference proteome</keyword>
<reference evidence="1 2" key="1">
    <citation type="submission" date="2020-02" db="EMBL/GenBank/DDBJ databases">
        <title>Rhodobacter translucens sp. nov., a novel bacterium isolated from activated sludge.</title>
        <authorList>
            <person name="Liu J."/>
        </authorList>
    </citation>
    <scope>NUCLEOTIDE SEQUENCE [LARGE SCALE GENOMIC DNA]</scope>
    <source>
        <strain evidence="1 2">HX-7-19</strain>
    </source>
</reference>